<dbReference type="Gene3D" id="2.40.30.20">
    <property type="match status" value="1"/>
</dbReference>
<protein>
    <submittedName>
        <fullName evidence="1">Uncharacterized protein</fullName>
    </submittedName>
</protein>
<accession>A0A218MKM4</accession>
<reference evidence="1" key="2">
    <citation type="journal article" date="2017" name="Nat. Commun.">
        <title>Single-virus genomics reveals hidden cosmopolitan and abundant viruses.</title>
        <authorList>
            <person name="Martinez-Hernandez F."/>
            <person name="Fornas O."/>
            <person name="Lluesma Gomez M."/>
            <person name="Bolduc B."/>
            <person name="de la Cruz Pena M.J."/>
            <person name="Martinez J.M."/>
            <person name="Anton J."/>
            <person name="Gasol J.M."/>
            <person name="Rosselli R."/>
            <person name="Rodriguez-Valera F."/>
            <person name="Sullivan M.B."/>
            <person name="Acinas S.G."/>
            <person name="Martinez-Garcia M."/>
        </authorList>
    </citation>
    <scope>NUCLEOTIDE SEQUENCE</scope>
</reference>
<name>A0A218MKM4_9VIRU</name>
<organism evidence="1">
    <name type="scientific">uncultured virus</name>
    <dbReference type="NCBI Taxonomy" id="340016"/>
    <lineage>
        <taxon>Viruses</taxon>
        <taxon>environmental samples</taxon>
    </lineage>
</organism>
<dbReference type="InterPro" id="IPR023366">
    <property type="entry name" value="ATP_synth_asu-like_sf"/>
</dbReference>
<reference evidence="1" key="1">
    <citation type="submission" date="2016-10" db="EMBL/GenBank/DDBJ databases">
        <authorList>
            <person name="Varghese N."/>
        </authorList>
    </citation>
    <scope>NUCLEOTIDE SEQUENCE</scope>
</reference>
<evidence type="ECO:0000313" key="1">
    <source>
        <dbReference type="EMBL" id="ASE99829.1"/>
    </source>
</evidence>
<proteinExistence type="predicted"/>
<sequence>MALTQIKFAPGVDKQDTSVGAIGRWVDSDNVRWRYGLPEKVGGWQSLLQDSIVGVVRKQHAFVDTEGNRYIGIGTDKFLLLFFEGQLFDITPVKTTITGATFTFNGSTTITITTSAAHGLSDGDIIQLDSVTLPGGTGLSASDFEDKTFQVITTPTATTFTITFTSSGSSASGGSTSIIPYETVGPAAQTYGYGFGISQYGGTVQGAQTTTLNGALLADTAGTGGSGTAITLTSVTGFPTGGGTVAIGTELITYTGISSNDLTGIVRGTNGTAVSGTTGQAHSNGATVTNATDFSGWGSAVEADTITLEPGLWSLSNFGEVLVATIANGKTFTWNAGATTPLSTRAATNTSGFATTNNPTATRIISYHQLQDT</sequence>
<dbReference type="EMBL" id="KY052798">
    <property type="protein sequence ID" value="ASE99829.1"/>
    <property type="molecule type" value="Genomic_DNA"/>
</dbReference>